<organism evidence="3 4">
    <name type="scientific">Drechmeria coniospora</name>
    <name type="common">Nematophagous fungus</name>
    <name type="synonym">Meria coniospora</name>
    <dbReference type="NCBI Taxonomy" id="98403"/>
    <lineage>
        <taxon>Eukaryota</taxon>
        <taxon>Fungi</taxon>
        <taxon>Dikarya</taxon>
        <taxon>Ascomycota</taxon>
        <taxon>Pezizomycotina</taxon>
        <taxon>Sordariomycetes</taxon>
        <taxon>Hypocreomycetidae</taxon>
        <taxon>Hypocreales</taxon>
        <taxon>Ophiocordycipitaceae</taxon>
        <taxon>Drechmeria</taxon>
    </lineage>
</organism>
<proteinExistence type="predicted"/>
<evidence type="ECO:0000256" key="2">
    <source>
        <dbReference type="SAM" id="SignalP"/>
    </source>
</evidence>
<feature type="region of interest" description="Disordered" evidence="1">
    <location>
        <begin position="89"/>
        <end position="117"/>
    </location>
</feature>
<feature type="compositionally biased region" description="Low complexity" evidence="1">
    <location>
        <begin position="273"/>
        <end position="287"/>
    </location>
</feature>
<accession>A0A151GYJ6</accession>
<feature type="signal peptide" evidence="2">
    <location>
        <begin position="1"/>
        <end position="17"/>
    </location>
</feature>
<comment type="caution">
    <text evidence="3">The sequence shown here is derived from an EMBL/GenBank/DDBJ whole genome shotgun (WGS) entry which is preliminary data.</text>
</comment>
<feature type="compositionally biased region" description="Basic and acidic residues" evidence="1">
    <location>
        <begin position="89"/>
        <end position="102"/>
    </location>
</feature>
<evidence type="ECO:0000256" key="1">
    <source>
        <dbReference type="SAM" id="MobiDB-lite"/>
    </source>
</evidence>
<dbReference type="Proteomes" id="UP000076580">
    <property type="component" value="Chromosome 01"/>
</dbReference>
<feature type="region of interest" description="Disordered" evidence="1">
    <location>
        <begin position="218"/>
        <end position="363"/>
    </location>
</feature>
<feature type="chain" id="PRO_5007581077" description="WAP domain-containing protein" evidence="2">
    <location>
        <begin position="18"/>
        <end position="556"/>
    </location>
</feature>
<reference evidence="3 4" key="1">
    <citation type="journal article" date="2016" name="Sci. Rep.">
        <title>Insights into Adaptations to a Near-Obligate Nematode Endoparasitic Lifestyle from the Finished Genome of Drechmeria coniospora.</title>
        <authorList>
            <person name="Zhang L."/>
            <person name="Zhou Z."/>
            <person name="Guo Q."/>
            <person name="Fokkens L."/>
            <person name="Miskei M."/>
            <person name="Pocsi I."/>
            <person name="Zhang W."/>
            <person name="Chen M."/>
            <person name="Wang L."/>
            <person name="Sun Y."/>
            <person name="Donzelli B.G."/>
            <person name="Gibson D.M."/>
            <person name="Nelson D.R."/>
            <person name="Luo J.G."/>
            <person name="Rep M."/>
            <person name="Liu H."/>
            <person name="Yang S."/>
            <person name="Wang J."/>
            <person name="Krasnoff S.B."/>
            <person name="Xu Y."/>
            <person name="Molnar I."/>
            <person name="Lin M."/>
        </authorList>
    </citation>
    <scope>NUCLEOTIDE SEQUENCE [LARGE SCALE GENOMIC DNA]</scope>
    <source>
        <strain evidence="3 4">ARSEF 6962</strain>
    </source>
</reference>
<evidence type="ECO:0000313" key="3">
    <source>
        <dbReference type="EMBL" id="KYK62102.1"/>
    </source>
</evidence>
<evidence type="ECO:0000313" key="4">
    <source>
        <dbReference type="Proteomes" id="UP000076580"/>
    </source>
</evidence>
<dbReference type="InParanoid" id="A0A151GYJ6"/>
<dbReference type="RefSeq" id="XP_040661454.1">
    <property type="nucleotide sequence ID" value="XM_040800571.1"/>
</dbReference>
<gene>
    <name evidence="3" type="ORF">DCS_03247</name>
</gene>
<keyword evidence="4" id="KW-1185">Reference proteome</keyword>
<name>A0A151GYJ6_DRECN</name>
<dbReference type="EMBL" id="LAYC01000001">
    <property type="protein sequence ID" value="KYK62102.1"/>
    <property type="molecule type" value="Genomic_DNA"/>
</dbReference>
<feature type="region of interest" description="Disordered" evidence="1">
    <location>
        <begin position="531"/>
        <end position="556"/>
    </location>
</feature>
<sequence>MKAIVIVVTALAAVGLAIEYPRCRRKSSECIIACPHNQCRPGYVCCVTDCGGRICVRAPDRANPSSPLRTRKGGAVEGSRLTVGMPRRAAEVAEARPSEGRRRSLSRPSGERQRDLLRRGILHPTRPVSMQMADWRLGRRPIGVGAVRGELPLESAYRLFPPPSSSFLLLPSFLLFPPPSCLPEVGTWWHPRDVTTGASRHHQVTGVSIEHRANIRLRRPSPSSTGRPAFASGRSSAIDDDGAARLLIGQDPTRRDARREPDQPTRHLERVESSSSARRPRMPSAIRGQAAAVTEQVSWPGSGLAERATASGKASSLRRPGAPGTRASRRRCRQPTLVPGTVYPWPAHEHTPPRRNVSTHTGASAATTVAAAAAAASGTDASESGATLVRRVRVRIAAGTPAVGRAGWPFPKCPPLGVKRKGIRQRIVLRGTVHRVGSTAAEWRYACLDGRQGLCTPPSSSKRRCTRSVKSELCISSLPCIMDAVGAIRAPRRPWTPSGPYEHLAVHGRRRGHTSTLTPSGPYKHLAVHGRRRAHTSTLPSPSGRPRLRVPTLARA</sequence>
<keyword evidence="2" id="KW-0732">Signal</keyword>
<protein>
    <recommendedName>
        <fullName evidence="5">WAP domain-containing protein</fullName>
    </recommendedName>
</protein>
<dbReference type="AlphaFoldDB" id="A0A151GYJ6"/>
<dbReference type="GeneID" id="63715890"/>
<evidence type="ECO:0008006" key="5">
    <source>
        <dbReference type="Google" id="ProtNLM"/>
    </source>
</evidence>
<feature type="compositionally biased region" description="Basic and acidic residues" evidence="1">
    <location>
        <begin position="252"/>
        <end position="272"/>
    </location>
</feature>